<proteinExistence type="predicted"/>
<accession>A0AAD2HVG0</accession>
<dbReference type="EMBL" id="CAVNYO010000463">
    <property type="protein sequence ID" value="CAK5282891.1"/>
    <property type="molecule type" value="Genomic_DNA"/>
</dbReference>
<organism evidence="2 3">
    <name type="scientific">Mycena citricolor</name>
    <dbReference type="NCBI Taxonomy" id="2018698"/>
    <lineage>
        <taxon>Eukaryota</taxon>
        <taxon>Fungi</taxon>
        <taxon>Dikarya</taxon>
        <taxon>Basidiomycota</taxon>
        <taxon>Agaricomycotina</taxon>
        <taxon>Agaricomycetes</taxon>
        <taxon>Agaricomycetidae</taxon>
        <taxon>Agaricales</taxon>
        <taxon>Marasmiineae</taxon>
        <taxon>Mycenaceae</taxon>
        <taxon>Mycena</taxon>
    </lineage>
</organism>
<dbReference type="AlphaFoldDB" id="A0AAD2HVG0"/>
<keyword evidence="3" id="KW-1185">Reference proteome</keyword>
<reference evidence="2" key="1">
    <citation type="submission" date="2023-11" db="EMBL/GenBank/DDBJ databases">
        <authorList>
            <person name="De Vega J J."/>
            <person name="De Vega J J."/>
        </authorList>
    </citation>
    <scope>NUCLEOTIDE SEQUENCE</scope>
</reference>
<evidence type="ECO:0000256" key="1">
    <source>
        <dbReference type="SAM" id="MobiDB-lite"/>
    </source>
</evidence>
<feature type="region of interest" description="Disordered" evidence="1">
    <location>
        <begin position="37"/>
        <end position="97"/>
    </location>
</feature>
<dbReference type="Proteomes" id="UP001295794">
    <property type="component" value="Unassembled WGS sequence"/>
</dbReference>
<evidence type="ECO:0000313" key="3">
    <source>
        <dbReference type="Proteomes" id="UP001295794"/>
    </source>
</evidence>
<protein>
    <submittedName>
        <fullName evidence="2">Uncharacterized protein</fullName>
    </submittedName>
</protein>
<comment type="caution">
    <text evidence="2">The sequence shown here is derived from an EMBL/GenBank/DDBJ whole genome shotgun (WGS) entry which is preliminary data.</text>
</comment>
<evidence type="ECO:0000313" key="2">
    <source>
        <dbReference type="EMBL" id="CAK5282891.1"/>
    </source>
</evidence>
<gene>
    <name evidence="2" type="ORF">MYCIT1_LOCUS35011</name>
</gene>
<sequence>MQAVNLALQVNKTFLNALVIAPRGVSIMHIQILLRQDGGQRSAAVMPNRDRRRSQTQRAEHQDHAQTTGPTDLPSYEDQDPCPLNDGMGQHRRGRPG</sequence>
<name>A0AAD2HVG0_9AGAR</name>